<sequence length="456" mass="49871">MSRGRTSTPLRLQRRRLLTLLAAGLSPLALPALPARAQAAPAARLRWRLEGRSQGLEVGEVLMLSLEVWVSSWFQAPVEFPTTLAAEGALVELVGGSPDSRFEELGGRRWTGLIRRYRLLPVQPGEIRVSLGEPLLVHPGGGQPQRLPPPAPLTLQVRVPAGAEDIQPFVAARRLELRQRWWPEDTPAQDLQVGDLLRREIVLLTDSSSPLLPTPDFGPATGTRLHVQAASVQEQRAHAAANALLTLRHEGVYTLEQAGRIELPAVELVWWDLQARRRRVSRLEGRVLAVRAAQERADPFALPSAEPASEPESGAVANALMPALGLAALLAAATAAALARRRHRHGQDPAPIQGVPEPSRLWRRLRRACRRGLADEAETSLAAWLQGLPPAEASLWRQDAALAQALEQLERLRFAARPAEAGPWRGQALWQALSALRHDAERRARAAQAALPTLHP</sequence>
<dbReference type="PROSITE" id="PS51318">
    <property type="entry name" value="TAT"/>
    <property type="match status" value="1"/>
</dbReference>
<dbReference type="OrthoDB" id="5293418at2"/>
<reference evidence="3 4" key="1">
    <citation type="submission" date="2019-03" db="EMBL/GenBank/DDBJ databases">
        <title>Genomic Encyclopedia of Type Strains, Phase IV (KMG-IV): sequencing the most valuable type-strain genomes for metagenomic binning, comparative biology and taxonomic classification.</title>
        <authorList>
            <person name="Goeker M."/>
        </authorList>
    </citation>
    <scope>NUCLEOTIDE SEQUENCE [LARGE SCALE GENOMIC DNA]</scope>
    <source>
        <strain evidence="3 4">DSM 25082</strain>
    </source>
</reference>
<proteinExistence type="predicted"/>
<dbReference type="InterPro" id="IPR025738">
    <property type="entry name" value="BatD"/>
</dbReference>
<evidence type="ECO:0000313" key="3">
    <source>
        <dbReference type="EMBL" id="TDP04526.1"/>
    </source>
</evidence>
<name>A0A4R6MRS3_9BURK</name>
<dbReference type="RefSeq" id="WP_133605488.1">
    <property type="nucleotide sequence ID" value="NZ_JAUFPJ010000012.1"/>
</dbReference>
<organism evidence="3 4">
    <name type="scientific">Roseateles asaccharophilus</name>
    <dbReference type="NCBI Taxonomy" id="582607"/>
    <lineage>
        <taxon>Bacteria</taxon>
        <taxon>Pseudomonadati</taxon>
        <taxon>Pseudomonadota</taxon>
        <taxon>Betaproteobacteria</taxon>
        <taxon>Burkholderiales</taxon>
        <taxon>Sphaerotilaceae</taxon>
        <taxon>Roseateles</taxon>
    </lineage>
</organism>
<dbReference type="PANTHER" id="PTHR40940:SF1">
    <property type="entry name" value="PROTEIN BATD"/>
    <property type="match status" value="1"/>
</dbReference>
<keyword evidence="4" id="KW-1185">Reference proteome</keyword>
<feature type="signal peptide" evidence="1">
    <location>
        <begin position="1"/>
        <end position="37"/>
    </location>
</feature>
<gene>
    <name evidence="3" type="ORF">DFR39_11415</name>
</gene>
<evidence type="ECO:0000313" key="4">
    <source>
        <dbReference type="Proteomes" id="UP000295357"/>
    </source>
</evidence>
<evidence type="ECO:0000259" key="2">
    <source>
        <dbReference type="Pfam" id="PF25607"/>
    </source>
</evidence>
<feature type="domain" description="DUF7939" evidence="2">
    <location>
        <begin position="360"/>
        <end position="438"/>
    </location>
</feature>
<keyword evidence="1" id="KW-0732">Signal</keyword>
<dbReference type="Proteomes" id="UP000295357">
    <property type="component" value="Unassembled WGS sequence"/>
</dbReference>
<accession>A0A4R6MRS3</accession>
<dbReference type="EMBL" id="SNXE01000014">
    <property type="protein sequence ID" value="TDP04526.1"/>
    <property type="molecule type" value="Genomic_DNA"/>
</dbReference>
<evidence type="ECO:0000256" key="1">
    <source>
        <dbReference type="SAM" id="SignalP"/>
    </source>
</evidence>
<dbReference type="Pfam" id="PF25607">
    <property type="entry name" value="DUF7939"/>
    <property type="match status" value="1"/>
</dbReference>
<feature type="chain" id="PRO_5020960043" evidence="1">
    <location>
        <begin position="38"/>
        <end position="456"/>
    </location>
</feature>
<dbReference type="InterPro" id="IPR006311">
    <property type="entry name" value="TAT_signal"/>
</dbReference>
<protein>
    <submittedName>
        <fullName evidence="3">Oxygen tolerance protein BatD</fullName>
    </submittedName>
</protein>
<dbReference type="PANTHER" id="PTHR40940">
    <property type="entry name" value="PROTEIN BATD-RELATED"/>
    <property type="match status" value="1"/>
</dbReference>
<dbReference type="InterPro" id="IPR057699">
    <property type="entry name" value="DUF7939"/>
</dbReference>
<comment type="caution">
    <text evidence="3">The sequence shown here is derived from an EMBL/GenBank/DDBJ whole genome shotgun (WGS) entry which is preliminary data.</text>
</comment>
<dbReference type="AlphaFoldDB" id="A0A4R6MRS3"/>